<accession>A0A255G6J6</accession>
<comment type="caution">
    <text evidence="1">The sequence shown here is derived from an EMBL/GenBank/DDBJ whole genome shotgun (WGS) entry which is preliminary data.</text>
</comment>
<keyword evidence="2" id="KW-1185">Reference proteome</keyword>
<dbReference type="Proteomes" id="UP000215896">
    <property type="component" value="Unassembled WGS sequence"/>
</dbReference>
<dbReference type="InterPro" id="IPR036291">
    <property type="entry name" value="NAD(P)-bd_dom_sf"/>
</dbReference>
<evidence type="ECO:0000313" key="2">
    <source>
        <dbReference type="Proteomes" id="UP000215896"/>
    </source>
</evidence>
<organism evidence="1 2">
    <name type="scientific">Enemella evansiae</name>
    <dbReference type="NCBI Taxonomy" id="2016499"/>
    <lineage>
        <taxon>Bacteria</taxon>
        <taxon>Bacillati</taxon>
        <taxon>Actinomycetota</taxon>
        <taxon>Actinomycetes</taxon>
        <taxon>Propionibacteriales</taxon>
        <taxon>Propionibacteriaceae</taxon>
        <taxon>Enemella</taxon>
    </lineage>
</organism>
<dbReference type="Gene3D" id="3.30.1780.10">
    <property type="entry name" value="ornithine cyclodeaminase, domain 1"/>
    <property type="match status" value="1"/>
</dbReference>
<dbReference type="Pfam" id="PF02423">
    <property type="entry name" value="OCD_Mu_crystall"/>
    <property type="match status" value="1"/>
</dbReference>
<dbReference type="PIRSF" id="PIRSF001439">
    <property type="entry name" value="CryM"/>
    <property type="match status" value="1"/>
</dbReference>
<reference evidence="1 2" key="1">
    <citation type="submission" date="2017-07" db="EMBL/GenBank/DDBJ databases">
        <title>Draft whole genome sequences of clinical Proprionibacteriaceae strains.</title>
        <authorList>
            <person name="Bernier A.-M."/>
            <person name="Bernard K."/>
            <person name="Domingo M.-C."/>
        </authorList>
    </citation>
    <scope>NUCLEOTIDE SEQUENCE [LARGE SCALE GENOMIC DNA]</scope>
    <source>
        <strain evidence="1 2">NML 030167</strain>
    </source>
</reference>
<dbReference type="Gene3D" id="3.40.50.720">
    <property type="entry name" value="NAD(P)-binding Rossmann-like Domain"/>
    <property type="match status" value="1"/>
</dbReference>
<proteinExistence type="predicted"/>
<dbReference type="RefSeq" id="WP_094406013.1">
    <property type="nucleotide sequence ID" value="NZ_NMVO01000015.1"/>
</dbReference>
<dbReference type="InterPro" id="IPR023401">
    <property type="entry name" value="ODC_N"/>
</dbReference>
<dbReference type="InterPro" id="IPR003462">
    <property type="entry name" value="ODC_Mu_crystall"/>
</dbReference>
<dbReference type="PANTHER" id="PTHR13812">
    <property type="entry name" value="KETIMINE REDUCTASE MU-CRYSTALLIN"/>
    <property type="match status" value="1"/>
</dbReference>
<dbReference type="PANTHER" id="PTHR13812:SF19">
    <property type="entry name" value="KETIMINE REDUCTASE MU-CRYSTALLIN"/>
    <property type="match status" value="1"/>
</dbReference>
<evidence type="ECO:0000313" key="1">
    <source>
        <dbReference type="EMBL" id="OYO11547.1"/>
    </source>
</evidence>
<gene>
    <name evidence="1" type="ORF">CGZ94_14015</name>
</gene>
<name>A0A255G6J6_9ACTN</name>
<dbReference type="EMBL" id="NMVO01000015">
    <property type="protein sequence ID" value="OYO11547.1"/>
    <property type="molecule type" value="Genomic_DNA"/>
</dbReference>
<dbReference type="OrthoDB" id="9809203at2"/>
<protein>
    <submittedName>
        <fullName evidence="1">Ornithine cyclodeaminase</fullName>
    </submittedName>
</protein>
<sequence>MAGDETLLLTAAEVRQLFDARRALESQRAAFTALATGRAVLPARLLLPGQAESAAFCYAARLAPDAPAVSKFDSVNPGNAERGLAAVSAVITVLDPETGRPQAIMDGTEVTTLRTAAASALAAQTLAGRVSVLAVIGSGVQAAAHLAALAEVLPADEVRLFSRNAVTAARLAERAPGPPVRVCASADEAVAGADLIVTATTSAEPVLQADWVAEGATVLSVGSFAPDRHELDQQLLRRCARIVVDDRATALEHAGPIVTAVASGELDPDSVLELGTILTDPDRWQRDPADIVHYNSVGVGIQDAAAAAAITEAAADRPEPGTRIAL</sequence>
<dbReference type="AlphaFoldDB" id="A0A255G6J6"/>
<dbReference type="GO" id="GO:0005737">
    <property type="term" value="C:cytoplasm"/>
    <property type="evidence" value="ECO:0007669"/>
    <property type="project" value="TreeGrafter"/>
</dbReference>
<dbReference type="SUPFAM" id="SSF51735">
    <property type="entry name" value="NAD(P)-binding Rossmann-fold domains"/>
    <property type="match status" value="1"/>
</dbReference>